<feature type="region of interest" description="Disordered" evidence="1">
    <location>
        <begin position="389"/>
        <end position="408"/>
    </location>
</feature>
<sequence length="825" mass="83727">MRPARTGRILGGLVSLGLLLPALALATVSSPADAVISGNVMSGTASPMWQTNNTVHSVLVANGIAYAGGDFTAVRPPGTAANTTQAVTRNRLAAFDAATGAVITGFNPNVNGRIRSMSLSPDGTRLYIAGSFTTVGGVTRNRIAAVNPTTGALITTFNPNAGAPVYAVAASSTAVYIGGAFARVGGVSKGYLASVNPTTGALNTGFNTALAQRPDLICTPGGFGCNDTGVVKYPPTVTAIAVTPDSSALLVGGNFTGTNGNTTGGMASLDPATGATRTWDANSIQPINTNCAGRVSDLSIADGVGYVTGEGDPPGCYEGTYSARLSDGAMNWNSSCLGASQAIAVLNGVLYKGSHEHDCAFNRGGTSGYVGGTSRDTFVRRHLAGQDITDGSNVHWSPNTNGGGSQPVGPRALDATTLAGGTGVVIVGGDFTRVNGTNQQGLTRFVTGGDTATPAIVGRNINGDPATDTPLKVAMRLAVTAQGTAANTVTVTIPTVEDTDTGTLTYRLYRDGGNTAIATLTAESFPWSRPVLRYDDKGLAAGSTHTYRVTASDGIHTSALSTAVSGTTPSAAPPAIDTAYTNVTPDVWWRLDDNGPAADSSGNNQPGTFVGSVTPGVAGALTGNAAVTVSGPSGYVTSSAPIAEPNAYAEAAWFKTTSTTGGVILAQSDRQTGPGGNTDRVISMDNNGGLVFAMKAGRSSPFGVGTINIRNQGPVFNDGQWHLVVGSYDGDGNAALYVDGWLQGTATGTPFDPTIKANGLATSYLRAGYADMTGMQLRFGINFYNNPWPLSHNFSGSIDEVAAFNHALTQAQVQSLFAAGIGGGA</sequence>
<evidence type="ECO:0000256" key="1">
    <source>
        <dbReference type="SAM" id="MobiDB-lite"/>
    </source>
</evidence>
<dbReference type="SUPFAM" id="SSF49265">
    <property type="entry name" value="Fibronectin type III"/>
    <property type="match status" value="1"/>
</dbReference>
<evidence type="ECO:0000313" key="3">
    <source>
        <dbReference type="EMBL" id="CUR58567.1"/>
    </source>
</evidence>
<proteinExistence type="predicted"/>
<dbReference type="SUPFAM" id="SSF49899">
    <property type="entry name" value="Concanavalin A-like lectins/glucanases"/>
    <property type="match status" value="1"/>
</dbReference>
<feature type="domain" description="Fibronectin type-III" evidence="2">
    <location>
        <begin position="473"/>
        <end position="571"/>
    </location>
</feature>
<dbReference type="Gene3D" id="2.130.10.10">
    <property type="entry name" value="YVTN repeat-like/Quinoprotein amine dehydrogenase"/>
    <property type="match status" value="1"/>
</dbReference>
<reference evidence="3" key="1">
    <citation type="submission" date="2015-08" db="EMBL/GenBank/DDBJ databases">
        <authorList>
            <person name="Babu N.S."/>
            <person name="Beckwith C.J."/>
            <person name="Beseler K.G."/>
            <person name="Brison A."/>
            <person name="Carone J.V."/>
            <person name="Caskin T.P."/>
            <person name="Diamond M."/>
            <person name="Durham M.E."/>
            <person name="Foxe J.M."/>
            <person name="Go M."/>
            <person name="Henderson B.A."/>
            <person name="Jones I.B."/>
            <person name="McGettigan J.A."/>
            <person name="Micheletti S.J."/>
            <person name="Nasrallah M.E."/>
            <person name="Ortiz D."/>
            <person name="Piller C.R."/>
            <person name="Privatt S.R."/>
            <person name="Schneider S.L."/>
            <person name="Sharp S."/>
            <person name="Smith T.C."/>
            <person name="Stanton J.D."/>
            <person name="Ullery H.E."/>
            <person name="Wilson R.J."/>
            <person name="Serrano M.G."/>
            <person name="Buck G."/>
            <person name="Lee V."/>
            <person name="Wang Y."/>
            <person name="Carvalho R."/>
            <person name="Voegtly L."/>
            <person name="Shi R."/>
            <person name="Duckworth R."/>
            <person name="Johnson A."/>
            <person name="Loviza R."/>
            <person name="Walstead R."/>
            <person name="Shah Z."/>
            <person name="Kiflezghi M."/>
            <person name="Wade K."/>
            <person name="Ball S.L."/>
            <person name="Bradley K.W."/>
            <person name="Asai D.J."/>
            <person name="Bowman C.A."/>
            <person name="Russell D.A."/>
            <person name="Pope W.H."/>
            <person name="Jacobs-Sera D."/>
            <person name="Hendrix R.W."/>
            <person name="Hatfull G.F."/>
        </authorList>
    </citation>
    <scope>NUCLEOTIDE SEQUENCE</scope>
</reference>
<dbReference type="AlphaFoldDB" id="A0A2P2C9B2"/>
<dbReference type="PROSITE" id="PS50853">
    <property type="entry name" value="FN3"/>
    <property type="match status" value="1"/>
</dbReference>
<dbReference type="SUPFAM" id="SSF63825">
    <property type="entry name" value="YWTD domain"/>
    <property type="match status" value="1"/>
</dbReference>
<dbReference type="Pfam" id="PF13385">
    <property type="entry name" value="Laminin_G_3"/>
    <property type="match status" value="1"/>
</dbReference>
<dbReference type="EMBL" id="CZKA01000046">
    <property type="protein sequence ID" value="CUR58567.1"/>
    <property type="molecule type" value="Genomic_DNA"/>
</dbReference>
<accession>A0A2P2C9B2</accession>
<organism evidence="3">
    <name type="scientific">metagenome</name>
    <dbReference type="NCBI Taxonomy" id="256318"/>
    <lineage>
        <taxon>unclassified sequences</taxon>
        <taxon>metagenomes</taxon>
    </lineage>
</organism>
<dbReference type="InterPro" id="IPR036116">
    <property type="entry name" value="FN3_sf"/>
</dbReference>
<dbReference type="InterPro" id="IPR013783">
    <property type="entry name" value="Ig-like_fold"/>
</dbReference>
<dbReference type="Gene3D" id="2.60.40.10">
    <property type="entry name" value="Immunoglobulins"/>
    <property type="match status" value="1"/>
</dbReference>
<dbReference type="Gene3D" id="2.60.120.200">
    <property type="match status" value="1"/>
</dbReference>
<name>A0A2P2C9B2_9ZZZZ</name>
<dbReference type="InterPro" id="IPR013320">
    <property type="entry name" value="ConA-like_dom_sf"/>
</dbReference>
<protein>
    <submittedName>
        <fullName evidence="3">Putative LamG domain protein jellyroll fold domain protein</fullName>
    </submittedName>
</protein>
<dbReference type="InterPro" id="IPR003961">
    <property type="entry name" value="FN3_dom"/>
</dbReference>
<gene>
    <name evidence="3" type="ORF">NOCA2500034</name>
</gene>
<dbReference type="InterPro" id="IPR015943">
    <property type="entry name" value="WD40/YVTN_repeat-like_dom_sf"/>
</dbReference>
<feature type="compositionally biased region" description="Polar residues" evidence="1">
    <location>
        <begin position="389"/>
        <end position="400"/>
    </location>
</feature>
<evidence type="ECO:0000259" key="2">
    <source>
        <dbReference type="PROSITE" id="PS50853"/>
    </source>
</evidence>